<dbReference type="AlphaFoldDB" id="B8FCA3"/>
<comment type="subunit">
    <text evidence="3">Homotetramer.</text>
</comment>
<dbReference type="Gene3D" id="1.10.540.10">
    <property type="entry name" value="Acyl-CoA dehydrogenase/oxidase, N-terminal domain"/>
    <property type="match status" value="1"/>
</dbReference>
<organism evidence="8 9">
    <name type="scientific">Desulfatibacillum aliphaticivorans</name>
    <dbReference type="NCBI Taxonomy" id="218208"/>
    <lineage>
        <taxon>Bacteria</taxon>
        <taxon>Pseudomonadati</taxon>
        <taxon>Thermodesulfobacteriota</taxon>
        <taxon>Desulfobacteria</taxon>
        <taxon>Desulfobacterales</taxon>
        <taxon>Desulfatibacillaceae</taxon>
        <taxon>Desulfatibacillum</taxon>
    </lineage>
</organism>
<proteinExistence type="inferred from homology"/>
<evidence type="ECO:0000259" key="7">
    <source>
        <dbReference type="Pfam" id="PF02771"/>
    </source>
</evidence>
<dbReference type="Proteomes" id="UP000000739">
    <property type="component" value="Chromosome"/>
</dbReference>
<evidence type="ECO:0000259" key="6">
    <source>
        <dbReference type="Pfam" id="PF00441"/>
    </source>
</evidence>
<dbReference type="eggNOG" id="COG1960">
    <property type="taxonomic scope" value="Bacteria"/>
</dbReference>
<dbReference type="GO" id="GO:0003995">
    <property type="term" value="F:acyl-CoA dehydrogenase activity"/>
    <property type="evidence" value="ECO:0007669"/>
    <property type="project" value="InterPro"/>
</dbReference>
<protein>
    <submittedName>
        <fullName evidence="8">Acyl-CoA dehydrogenase domain protein</fullName>
    </submittedName>
</protein>
<dbReference type="RefSeq" id="WP_015948572.1">
    <property type="nucleotide sequence ID" value="NC_011768.1"/>
</dbReference>
<evidence type="ECO:0000313" key="8">
    <source>
        <dbReference type="EMBL" id="ACL05521.1"/>
    </source>
</evidence>
<evidence type="ECO:0000256" key="3">
    <source>
        <dbReference type="ARBA" id="ARBA00011881"/>
    </source>
</evidence>
<dbReference type="Gene3D" id="1.20.140.10">
    <property type="entry name" value="Butyryl-CoA Dehydrogenase, subunit A, domain 3"/>
    <property type="match status" value="1"/>
</dbReference>
<dbReference type="InterPro" id="IPR013786">
    <property type="entry name" value="AcylCoA_DH/ox_N"/>
</dbReference>
<keyword evidence="5" id="KW-0274">FAD</keyword>
<dbReference type="EMBL" id="CP001322">
    <property type="protein sequence ID" value="ACL05521.1"/>
    <property type="molecule type" value="Genomic_DNA"/>
</dbReference>
<keyword evidence="9" id="KW-1185">Reference proteome</keyword>
<reference evidence="8 9" key="1">
    <citation type="journal article" date="2012" name="Environ. Microbiol.">
        <title>The genome sequence of Desulfatibacillum alkenivorans AK-01: a blueprint for anaerobic alkane oxidation.</title>
        <authorList>
            <person name="Callaghan A.V."/>
            <person name="Morris B.E."/>
            <person name="Pereira I.A."/>
            <person name="McInerney M.J."/>
            <person name="Austin R.N."/>
            <person name="Groves J.T."/>
            <person name="Kukor J.J."/>
            <person name="Suflita J.M."/>
            <person name="Young L.Y."/>
            <person name="Zylstra G.J."/>
            <person name="Wawrik B."/>
        </authorList>
    </citation>
    <scope>NUCLEOTIDE SEQUENCE [LARGE SCALE GENOMIC DNA]</scope>
    <source>
        <strain evidence="8 9">AK-01</strain>
    </source>
</reference>
<dbReference type="SUPFAM" id="SSF47203">
    <property type="entry name" value="Acyl-CoA dehydrogenase C-terminal domain-like"/>
    <property type="match status" value="1"/>
</dbReference>
<evidence type="ECO:0000256" key="1">
    <source>
        <dbReference type="ARBA" id="ARBA00001974"/>
    </source>
</evidence>
<evidence type="ECO:0000256" key="4">
    <source>
        <dbReference type="ARBA" id="ARBA00022630"/>
    </source>
</evidence>
<dbReference type="Pfam" id="PF02771">
    <property type="entry name" value="Acyl-CoA_dh_N"/>
    <property type="match status" value="1"/>
</dbReference>
<dbReference type="Pfam" id="PF00441">
    <property type="entry name" value="Acyl-CoA_dh_1"/>
    <property type="match status" value="1"/>
</dbReference>
<name>B8FCA3_DESAL</name>
<feature type="domain" description="Acyl-CoA dehydrogenase/oxidase C-terminal" evidence="6">
    <location>
        <begin position="222"/>
        <end position="358"/>
    </location>
</feature>
<evidence type="ECO:0000256" key="5">
    <source>
        <dbReference type="ARBA" id="ARBA00022827"/>
    </source>
</evidence>
<dbReference type="KEGG" id="dal:Dalk_3835"/>
<dbReference type="PANTHER" id="PTHR43884:SF12">
    <property type="entry name" value="ISOVALERYL-COA DEHYDROGENASE, MITOCHONDRIAL-RELATED"/>
    <property type="match status" value="1"/>
</dbReference>
<dbReference type="SUPFAM" id="SSF56645">
    <property type="entry name" value="Acyl-CoA dehydrogenase NM domain-like"/>
    <property type="match status" value="1"/>
</dbReference>
<dbReference type="InterPro" id="IPR036250">
    <property type="entry name" value="AcylCo_DH-like_C"/>
</dbReference>
<comment type="similarity">
    <text evidence="2">Belongs to the acyl-CoA dehydrogenase family.</text>
</comment>
<dbReference type="InterPro" id="IPR006089">
    <property type="entry name" value="Acyl-CoA_DH_CS"/>
</dbReference>
<evidence type="ECO:0000256" key="2">
    <source>
        <dbReference type="ARBA" id="ARBA00009347"/>
    </source>
</evidence>
<accession>B8FCA3</accession>
<gene>
    <name evidence="8" type="ordered locus">Dalk_3835</name>
</gene>
<keyword evidence="4" id="KW-0285">Flavoprotein</keyword>
<dbReference type="GO" id="GO:0050660">
    <property type="term" value="F:flavin adenine dinucleotide binding"/>
    <property type="evidence" value="ECO:0007669"/>
    <property type="project" value="InterPro"/>
</dbReference>
<sequence>MLCRGDKELKLVDGAATDFAAKELAPNREEYDQYPFGPFWDKAVKKAFDLGFFHASLPVELDGMGLGLSGLSVILKSLCSQDASLGGMIFTNAMAQEIMLIAKAEKLFEEKIAQQKDAYGFLLAFPSFNNPSEVRHLAQVKKTKQKATLSGEIPYVVLGGLGSYALLPACQGDEQNFSFYLVDLKGKGVSVSEPIFSLGLHACPAVDICLDKAPALLVGKEGKGKEYFDKAADRMHAAQAAMAAGIMEGCFAEALAYCKEREQGGREIVDWSEVKMLLANIAIQAKSAEMMLSRACEAADNNQPKWQAAARVAAIQACAFACEATTDGIQVLGGVGYMKDHGQEKRLRDAKQIQALMGIAPMKKLKYMERLI</sequence>
<dbReference type="HOGENOM" id="CLU_747482_0_0_7"/>
<feature type="domain" description="Acyl-CoA dehydrogenase/oxidase N-terminal" evidence="7">
    <location>
        <begin position="8"/>
        <end position="98"/>
    </location>
</feature>
<dbReference type="InterPro" id="IPR009075">
    <property type="entry name" value="AcylCo_DH/oxidase_C"/>
</dbReference>
<dbReference type="PANTHER" id="PTHR43884">
    <property type="entry name" value="ACYL-COA DEHYDROGENASE"/>
    <property type="match status" value="1"/>
</dbReference>
<dbReference type="InterPro" id="IPR037069">
    <property type="entry name" value="AcylCoA_DH/ox_N_sf"/>
</dbReference>
<comment type="cofactor">
    <cofactor evidence="1">
        <name>FAD</name>
        <dbReference type="ChEBI" id="CHEBI:57692"/>
    </cofactor>
</comment>
<evidence type="ECO:0000313" key="9">
    <source>
        <dbReference type="Proteomes" id="UP000000739"/>
    </source>
</evidence>
<dbReference type="InterPro" id="IPR009100">
    <property type="entry name" value="AcylCoA_DH/oxidase_NM_dom_sf"/>
</dbReference>
<dbReference type="PROSITE" id="PS00073">
    <property type="entry name" value="ACYL_COA_DH_2"/>
    <property type="match status" value="1"/>
</dbReference>